<accession>A0ABT2QSI4</accession>
<dbReference type="RefSeq" id="WP_262856606.1">
    <property type="nucleotide sequence ID" value="NZ_JAOPKZ010000016.1"/>
</dbReference>
<reference evidence="2 3" key="1">
    <citation type="journal article" date="2023" name="Int. J. Syst. Evol. Microbiol.">
        <title>Streptococcus sciuri sp. nov., Staphylococcus marylandisciuri sp. nov. and Staphylococcus americanisciuri sp. nov., isolated from faeces of eastern grey squirrel (Sciurus carolinensis).</title>
        <authorList>
            <person name="Volokhov D.V."/>
            <person name="Zagorodnyaya T.A."/>
            <person name="Furtak V.A."/>
            <person name="Nattanmai G."/>
            <person name="Randall L."/>
            <person name="Jose S."/>
            <person name="Gao Y."/>
            <person name="Eisenberg T."/>
            <person name="Delmonte P."/>
            <person name="Blom J."/>
            <person name="Mitchell K.K."/>
        </authorList>
    </citation>
    <scope>NUCLEOTIDE SEQUENCE [LARGE SCALE GENOMIC DNA]</scope>
    <source>
        <strain evidence="2 3">SQ8-PEA</strain>
    </source>
</reference>
<gene>
    <name evidence="2" type="ORF">N9R04_09505</name>
</gene>
<dbReference type="Pfam" id="PF10057">
    <property type="entry name" value="MpsC"/>
    <property type="match status" value="1"/>
</dbReference>
<sequence length="122" mass="14325">MNEVINISTNKTQQFANLIRKYRKAHIGKGPEHVSVFFKDNWAVAHMKGSLSKVETFYLRNNAYHRMLKEGRTEEIKDLYKENPPIEMEELVEAKFVKLFTDVDLENDEVVSIFVFDQNIES</sequence>
<feature type="domain" description="Na+-translocating membrane potential-generating system MpsC" evidence="1">
    <location>
        <begin position="11"/>
        <end position="118"/>
    </location>
</feature>
<evidence type="ECO:0000259" key="1">
    <source>
        <dbReference type="Pfam" id="PF10057"/>
    </source>
</evidence>
<dbReference type="InterPro" id="IPR018745">
    <property type="entry name" value="MpsC"/>
</dbReference>
<protein>
    <submittedName>
        <fullName evidence="2">DUF2294 domain-containing protein</fullName>
    </submittedName>
</protein>
<evidence type="ECO:0000313" key="3">
    <source>
        <dbReference type="Proteomes" id="UP001209553"/>
    </source>
</evidence>
<name>A0ABT2QSI4_9STAP</name>
<dbReference type="Proteomes" id="UP001209553">
    <property type="component" value="Unassembled WGS sequence"/>
</dbReference>
<comment type="caution">
    <text evidence="2">The sequence shown here is derived from an EMBL/GenBank/DDBJ whole genome shotgun (WGS) entry which is preliminary data.</text>
</comment>
<evidence type="ECO:0000313" key="2">
    <source>
        <dbReference type="EMBL" id="MCU5746912.1"/>
    </source>
</evidence>
<organism evidence="2 3">
    <name type="scientific">Staphylococcus marylandisciuri</name>
    <dbReference type="NCBI Taxonomy" id="2981529"/>
    <lineage>
        <taxon>Bacteria</taxon>
        <taxon>Bacillati</taxon>
        <taxon>Bacillota</taxon>
        <taxon>Bacilli</taxon>
        <taxon>Bacillales</taxon>
        <taxon>Staphylococcaceae</taxon>
        <taxon>Staphylococcus</taxon>
    </lineage>
</organism>
<proteinExistence type="predicted"/>
<dbReference type="EMBL" id="JAOPKZ010000016">
    <property type="protein sequence ID" value="MCU5746912.1"/>
    <property type="molecule type" value="Genomic_DNA"/>
</dbReference>
<keyword evidence="3" id="KW-1185">Reference proteome</keyword>